<evidence type="ECO:0000256" key="7">
    <source>
        <dbReference type="ARBA" id="ARBA00023136"/>
    </source>
</evidence>
<feature type="transmembrane region" description="Helical" evidence="8">
    <location>
        <begin position="213"/>
        <end position="244"/>
    </location>
</feature>
<proteinExistence type="inferred from homology"/>
<dbReference type="PANTHER" id="PTHR21716">
    <property type="entry name" value="TRANSMEMBRANE PROTEIN"/>
    <property type="match status" value="1"/>
</dbReference>
<dbReference type="PANTHER" id="PTHR21716:SF53">
    <property type="entry name" value="PERMEASE PERM-RELATED"/>
    <property type="match status" value="1"/>
</dbReference>
<comment type="caution">
    <text evidence="9">The sequence shown here is derived from an EMBL/GenBank/DDBJ whole genome shotgun (WGS) entry which is preliminary data.</text>
</comment>
<dbReference type="GO" id="GO:0005886">
    <property type="term" value="C:plasma membrane"/>
    <property type="evidence" value="ECO:0007669"/>
    <property type="project" value="UniProtKB-SubCell"/>
</dbReference>
<evidence type="ECO:0000256" key="3">
    <source>
        <dbReference type="ARBA" id="ARBA00022448"/>
    </source>
</evidence>
<evidence type="ECO:0000256" key="1">
    <source>
        <dbReference type="ARBA" id="ARBA00004651"/>
    </source>
</evidence>
<dbReference type="GO" id="GO:0055085">
    <property type="term" value="P:transmembrane transport"/>
    <property type="evidence" value="ECO:0007669"/>
    <property type="project" value="TreeGrafter"/>
</dbReference>
<organism evidence="9 10">
    <name type="scientific">Candidatus Yanofskybacteria bacterium RIFCSPHIGHO2_01_FULL_45_42</name>
    <dbReference type="NCBI Taxonomy" id="1802671"/>
    <lineage>
        <taxon>Bacteria</taxon>
        <taxon>Candidatus Yanofskyibacteriota</taxon>
    </lineage>
</organism>
<protein>
    <recommendedName>
        <fullName evidence="11">AI-2E family transporter</fullName>
    </recommendedName>
</protein>
<evidence type="ECO:0008006" key="11">
    <source>
        <dbReference type="Google" id="ProtNLM"/>
    </source>
</evidence>
<feature type="transmembrane region" description="Helical" evidence="8">
    <location>
        <begin position="38"/>
        <end position="56"/>
    </location>
</feature>
<feature type="transmembrane region" description="Helical" evidence="8">
    <location>
        <begin position="316"/>
        <end position="335"/>
    </location>
</feature>
<sequence>MSAESHTHIEISLASVLKFVLVIVALLALYLLKEVIGIFLFALIIASAIAPFADWLESKGLPRVLGVLLLYLVVFGLAALLLSLIVPYVSQELLQLTVNLPIILTKVTTSLDTVQQQSSKYFDFASEIQNMLDYFSAYLQQFSQSAIGIIVSIFGGIFSFAAIVIISFYLSVMKGGIDTFMKSVMPEKYEAYVVSLWKRSEAKVGRWLQGQMLLALIVGLAVYVGLSLMHVKFALILGVLAMILEIVPIAGPVLAAIPGVILGFLGSPVQGFWILLFYFAVQQLENHILAPIILGKTTGLNPVTVIIALLVGGQLAGISGMLLAVPIATVIVEILDDLAKRKELKRGSV</sequence>
<evidence type="ECO:0000256" key="6">
    <source>
        <dbReference type="ARBA" id="ARBA00022989"/>
    </source>
</evidence>
<dbReference type="AlphaFoldDB" id="A0A1F8F726"/>
<evidence type="ECO:0000313" key="9">
    <source>
        <dbReference type="EMBL" id="OGN08056.1"/>
    </source>
</evidence>
<evidence type="ECO:0000313" key="10">
    <source>
        <dbReference type="Proteomes" id="UP000178023"/>
    </source>
</evidence>
<comment type="similarity">
    <text evidence="2">Belongs to the autoinducer-2 exporter (AI-2E) (TC 2.A.86) family.</text>
</comment>
<dbReference type="EMBL" id="MGJL01000012">
    <property type="protein sequence ID" value="OGN08056.1"/>
    <property type="molecule type" value="Genomic_DNA"/>
</dbReference>
<keyword evidence="3" id="KW-0813">Transport</keyword>
<dbReference type="InterPro" id="IPR002549">
    <property type="entry name" value="AI-2E-like"/>
</dbReference>
<feature type="transmembrane region" description="Helical" evidence="8">
    <location>
        <begin position="256"/>
        <end position="281"/>
    </location>
</feature>
<dbReference type="Pfam" id="PF01594">
    <property type="entry name" value="AI-2E_transport"/>
    <property type="match status" value="1"/>
</dbReference>
<keyword evidence="7 8" id="KW-0472">Membrane</keyword>
<evidence type="ECO:0000256" key="4">
    <source>
        <dbReference type="ARBA" id="ARBA00022475"/>
    </source>
</evidence>
<evidence type="ECO:0000256" key="5">
    <source>
        <dbReference type="ARBA" id="ARBA00022692"/>
    </source>
</evidence>
<accession>A0A1F8F726</accession>
<feature type="transmembrane region" description="Helical" evidence="8">
    <location>
        <begin position="12"/>
        <end position="32"/>
    </location>
</feature>
<reference evidence="9 10" key="1">
    <citation type="journal article" date="2016" name="Nat. Commun.">
        <title>Thousands of microbial genomes shed light on interconnected biogeochemical processes in an aquifer system.</title>
        <authorList>
            <person name="Anantharaman K."/>
            <person name="Brown C.T."/>
            <person name="Hug L.A."/>
            <person name="Sharon I."/>
            <person name="Castelle C.J."/>
            <person name="Probst A.J."/>
            <person name="Thomas B.C."/>
            <person name="Singh A."/>
            <person name="Wilkins M.J."/>
            <person name="Karaoz U."/>
            <person name="Brodie E.L."/>
            <person name="Williams K.H."/>
            <person name="Hubbard S.S."/>
            <person name="Banfield J.F."/>
        </authorList>
    </citation>
    <scope>NUCLEOTIDE SEQUENCE [LARGE SCALE GENOMIC DNA]</scope>
</reference>
<evidence type="ECO:0000256" key="2">
    <source>
        <dbReference type="ARBA" id="ARBA00009773"/>
    </source>
</evidence>
<keyword evidence="6 8" id="KW-1133">Transmembrane helix</keyword>
<keyword evidence="5 8" id="KW-0812">Transmembrane</keyword>
<feature type="transmembrane region" description="Helical" evidence="8">
    <location>
        <begin position="68"/>
        <end position="89"/>
    </location>
</feature>
<feature type="transmembrane region" description="Helical" evidence="8">
    <location>
        <begin position="288"/>
        <end position="310"/>
    </location>
</feature>
<name>A0A1F8F726_9BACT</name>
<comment type="subcellular location">
    <subcellularLocation>
        <location evidence="1">Cell membrane</location>
        <topology evidence="1">Multi-pass membrane protein</topology>
    </subcellularLocation>
</comment>
<keyword evidence="4" id="KW-1003">Cell membrane</keyword>
<evidence type="ECO:0000256" key="8">
    <source>
        <dbReference type="SAM" id="Phobius"/>
    </source>
</evidence>
<dbReference type="Proteomes" id="UP000178023">
    <property type="component" value="Unassembled WGS sequence"/>
</dbReference>
<gene>
    <name evidence="9" type="ORF">A2750_01145</name>
</gene>
<feature type="transmembrane region" description="Helical" evidence="8">
    <location>
        <begin position="146"/>
        <end position="172"/>
    </location>
</feature>